<accession>A0AA50KMH1</accession>
<dbReference type="PIRSF" id="PIRSF014995">
    <property type="entry name" value="UCP014995"/>
    <property type="match status" value="1"/>
</dbReference>
<dbReference type="Pfam" id="PF10029">
    <property type="entry name" value="DUF2271"/>
    <property type="match status" value="1"/>
</dbReference>
<dbReference type="RefSeq" id="WP_306762088.1">
    <property type="nucleotide sequence ID" value="NZ_CP118224.1"/>
</dbReference>
<dbReference type="KEGG" id="ope:PU634_00255"/>
<dbReference type="AlphaFoldDB" id="A0AA50KMH1"/>
<keyword evidence="1" id="KW-0732">Signal</keyword>
<feature type="chain" id="PRO_5041279167" evidence="1">
    <location>
        <begin position="18"/>
        <end position="161"/>
    </location>
</feature>
<dbReference type="EMBL" id="CP118224">
    <property type="protein sequence ID" value="WMC10831.1"/>
    <property type="molecule type" value="Genomic_DNA"/>
</dbReference>
<gene>
    <name evidence="2" type="ORF">PU634_00255</name>
</gene>
<dbReference type="InterPro" id="IPR014469">
    <property type="entry name" value="DUF2271"/>
</dbReference>
<dbReference type="Gene3D" id="2.60.40.4070">
    <property type="match status" value="1"/>
</dbReference>
<reference evidence="2 3" key="1">
    <citation type="submission" date="2023-02" db="EMBL/GenBank/DDBJ databases">
        <title>Complete genome sequence of a novel bacterium Oceanimonas sp. NTOU-MSR1 isolated from marine coast sediment.</title>
        <authorList>
            <person name="Yang H.-T."/>
            <person name="Chen Y.-L."/>
            <person name="Ho Y.-N."/>
        </authorList>
    </citation>
    <scope>NUCLEOTIDE SEQUENCE [LARGE SCALE GENOMIC DNA]</scope>
    <source>
        <strain evidence="2 3">NTOU-MSR1</strain>
    </source>
</reference>
<evidence type="ECO:0000313" key="3">
    <source>
        <dbReference type="Proteomes" id="UP001223802"/>
    </source>
</evidence>
<evidence type="ECO:0000256" key="1">
    <source>
        <dbReference type="SAM" id="SignalP"/>
    </source>
</evidence>
<feature type="signal peptide" evidence="1">
    <location>
        <begin position="1"/>
        <end position="17"/>
    </location>
</feature>
<protein>
    <submittedName>
        <fullName evidence="2">DUF2271 domain-containing protein</fullName>
    </submittedName>
</protein>
<proteinExistence type="predicted"/>
<sequence>MKKPLLALMLCAAPAMAQPVNIEISLPEGSGGSHYRPYVAVWVENAQQKTVKTLAVWRKEDDWLKDMRRWWRKAGRYDKGELDAVTSATRKPGQYRLSWDGTDQAGKPVAAGQYRIHVEAAREHGSRSLVHQVIELGGEPARYHLKPTEELGDVIISTGAH</sequence>
<organism evidence="2 3">
    <name type="scientific">Oceanimonas pelagia</name>
    <dbReference type="NCBI Taxonomy" id="3028314"/>
    <lineage>
        <taxon>Bacteria</taxon>
        <taxon>Pseudomonadati</taxon>
        <taxon>Pseudomonadota</taxon>
        <taxon>Gammaproteobacteria</taxon>
        <taxon>Aeromonadales</taxon>
        <taxon>Aeromonadaceae</taxon>
        <taxon>Oceanimonas</taxon>
    </lineage>
</organism>
<keyword evidence="3" id="KW-1185">Reference proteome</keyword>
<name>A0AA50KMH1_9GAMM</name>
<evidence type="ECO:0000313" key="2">
    <source>
        <dbReference type="EMBL" id="WMC10831.1"/>
    </source>
</evidence>
<dbReference type="Proteomes" id="UP001223802">
    <property type="component" value="Chromosome"/>
</dbReference>